<name>A0A939JLS6_9ACTN</name>
<accession>A0A939JLS6</accession>
<dbReference type="EMBL" id="JAFLRJ010000521">
    <property type="protein sequence ID" value="MBO0517172.1"/>
    <property type="molecule type" value="Genomic_DNA"/>
</dbReference>
<reference evidence="1" key="1">
    <citation type="submission" date="2021-03" db="EMBL/GenBank/DDBJ databases">
        <title>Streptomyces poriferae sp. nov., a novel marine sponge-derived Actinobacteria species with anti-MRSA activity.</title>
        <authorList>
            <person name="Sandoval-Powers M."/>
            <person name="Kralova S."/>
            <person name="Nguyen G.-S."/>
            <person name="Fawwal D."/>
            <person name="Degnes K."/>
            <person name="Klinkenberg G."/>
            <person name="Sletta H."/>
            <person name="Wentzel A."/>
            <person name="Liles M.R."/>
        </authorList>
    </citation>
    <scope>NUCLEOTIDE SEQUENCE</scope>
    <source>
        <strain evidence="1">DSM 41794</strain>
    </source>
</reference>
<comment type="caution">
    <text evidence="1">The sequence shown here is derived from an EMBL/GenBank/DDBJ whole genome shotgun (WGS) entry which is preliminary data.</text>
</comment>
<feature type="non-terminal residue" evidence="1">
    <location>
        <position position="1"/>
    </location>
</feature>
<dbReference type="AlphaFoldDB" id="A0A939JLS6"/>
<proteinExistence type="predicted"/>
<evidence type="ECO:0000313" key="2">
    <source>
        <dbReference type="Proteomes" id="UP000664167"/>
    </source>
</evidence>
<evidence type="ECO:0000313" key="1">
    <source>
        <dbReference type="EMBL" id="MBO0517172.1"/>
    </source>
</evidence>
<gene>
    <name evidence="1" type="ORF">J0695_36235</name>
</gene>
<organism evidence="1 2">
    <name type="scientific">Streptomyces beijiangensis</name>
    <dbReference type="NCBI Taxonomy" id="163361"/>
    <lineage>
        <taxon>Bacteria</taxon>
        <taxon>Bacillati</taxon>
        <taxon>Actinomycetota</taxon>
        <taxon>Actinomycetes</taxon>
        <taxon>Kitasatosporales</taxon>
        <taxon>Streptomycetaceae</taxon>
        <taxon>Streptomyces</taxon>
    </lineage>
</organism>
<sequence length="162" mass="17358">GATADKALNGGWTGTGQYVAEYAKDERADLKKALADASVRHIAARGWTMPDGTTSRIYLLQFKSAAFAQEYKDDTVSVGFDGGTPLNEAPEVALDDHWSEGGSVEDTTSYVYAEAKPYGARQLRQAYVLAGDTVALVIQSHKGATAKVPFEQTVILQTQLLG</sequence>
<keyword evidence="2" id="KW-1185">Reference proteome</keyword>
<dbReference type="Proteomes" id="UP000664167">
    <property type="component" value="Unassembled WGS sequence"/>
</dbReference>
<protein>
    <submittedName>
        <fullName evidence="1">Uncharacterized protein</fullName>
    </submittedName>
</protein>